<dbReference type="AlphaFoldDB" id="A0A345ZAD3"/>
<dbReference type="Proteomes" id="UP000254834">
    <property type="component" value="Chromosome"/>
</dbReference>
<gene>
    <name evidence="2" type="ORF">C0J27_00595</name>
</gene>
<keyword evidence="1" id="KW-0732">Signal</keyword>
<evidence type="ECO:0000313" key="2">
    <source>
        <dbReference type="EMBL" id="AXK60250.1"/>
    </source>
</evidence>
<keyword evidence="3" id="KW-1185">Reference proteome</keyword>
<proteinExistence type="predicted"/>
<sequence>MTKKIFSRKLLFLLIAATIAYNTIDAKLTEDGFSDIRPHHHASFKDDGQACKERIIEEMCCGVDTTPTPHAILNFIELIQIYIEKIKNTSSISFESVDIARIAVLDVARARKMLSKATPAEILNDIRHAIDRVDKQVIQLESYVRKSKIE</sequence>
<evidence type="ECO:0000313" key="3">
    <source>
        <dbReference type="Proteomes" id="UP000254834"/>
    </source>
</evidence>
<organism evidence="2 3">
    <name type="scientific">Candidatus Chromulinivorax destructor</name>
    <dbReference type="NCBI Taxonomy" id="2066483"/>
    <lineage>
        <taxon>Bacteria</taxon>
        <taxon>Candidatus Babelota</taxon>
        <taxon>Candidatus Babeliae</taxon>
        <taxon>Candidatus Babeliales</taxon>
        <taxon>Candidatus Chromulinivoraceae</taxon>
        <taxon>Candidatus Chromulinivorax</taxon>
    </lineage>
</organism>
<protein>
    <submittedName>
        <fullName evidence="2">Uncharacterized protein</fullName>
    </submittedName>
</protein>
<feature type="signal peptide" evidence="1">
    <location>
        <begin position="1"/>
        <end position="22"/>
    </location>
</feature>
<feature type="chain" id="PRO_5017006426" evidence="1">
    <location>
        <begin position="23"/>
        <end position="150"/>
    </location>
</feature>
<dbReference type="RefSeq" id="WP_115585265.1">
    <property type="nucleotide sequence ID" value="NZ_CP025544.1"/>
</dbReference>
<reference evidence="2 3" key="1">
    <citation type="submission" date="2017-12" db="EMBL/GenBank/DDBJ databases">
        <title>Chromulinavorax destructans is a abundant pathogen of dominant heterotrophic picoflagllates.</title>
        <authorList>
            <person name="Deeg C.M."/>
            <person name="Zimmer M."/>
            <person name="Suttle C.A."/>
        </authorList>
    </citation>
    <scope>NUCLEOTIDE SEQUENCE [LARGE SCALE GENOMIC DNA]</scope>
    <source>
        <strain evidence="2 3">SeV1</strain>
    </source>
</reference>
<dbReference type="KEGG" id="cdes:C0J27_00595"/>
<accession>A0A345ZAD3</accession>
<evidence type="ECO:0000256" key="1">
    <source>
        <dbReference type="SAM" id="SignalP"/>
    </source>
</evidence>
<name>A0A345ZAD3_9BACT</name>
<dbReference type="EMBL" id="CP025544">
    <property type="protein sequence ID" value="AXK60250.1"/>
    <property type="molecule type" value="Genomic_DNA"/>
</dbReference>